<feature type="signal peptide" evidence="1">
    <location>
        <begin position="1"/>
        <end position="38"/>
    </location>
</feature>
<protein>
    <recommendedName>
        <fullName evidence="4">Secreted protein</fullName>
    </recommendedName>
</protein>
<keyword evidence="3" id="KW-1185">Reference proteome</keyword>
<dbReference type="OrthoDB" id="4554231at2"/>
<accession>A0A5N0EKN8</accession>
<organism evidence="2 3">
    <name type="scientific">Nocardia colli</name>
    <dbReference type="NCBI Taxonomy" id="2545717"/>
    <lineage>
        <taxon>Bacteria</taxon>
        <taxon>Bacillati</taxon>
        <taxon>Actinomycetota</taxon>
        <taxon>Actinomycetes</taxon>
        <taxon>Mycobacteriales</taxon>
        <taxon>Nocardiaceae</taxon>
        <taxon>Nocardia</taxon>
    </lineage>
</organism>
<proteinExistence type="predicted"/>
<evidence type="ECO:0008006" key="4">
    <source>
        <dbReference type="Google" id="ProtNLM"/>
    </source>
</evidence>
<feature type="chain" id="PRO_5024314409" description="Secreted protein" evidence="1">
    <location>
        <begin position="39"/>
        <end position="169"/>
    </location>
</feature>
<gene>
    <name evidence="2" type="ORF">F3087_11675</name>
</gene>
<dbReference type="AlphaFoldDB" id="A0A5N0EKN8"/>
<keyword evidence="1" id="KW-0732">Signal</keyword>
<evidence type="ECO:0000256" key="1">
    <source>
        <dbReference type="SAM" id="SignalP"/>
    </source>
</evidence>
<sequence length="169" mass="18784">MKFTTTWRARSLKFSPKTGVVTCALAATALLPGSPARADDSLFGVAPEVAQQICDGKEHDDRWYQEVGEWLELSPAIFEKPVHSETRAELFQNPAFIHDTRKATCEQEDAYNGKLKELITKYYKPGNLAPDCGTTAGLQRYIDRRLAVFHWVAANDWNAPKPAAPTCSA</sequence>
<reference evidence="2 3" key="1">
    <citation type="submission" date="2019-09" db="EMBL/GenBank/DDBJ databases">
        <authorList>
            <person name="Wang X."/>
        </authorList>
    </citation>
    <scope>NUCLEOTIDE SEQUENCE [LARGE SCALE GENOMIC DNA]</scope>
    <source>
        <strain evidence="2 3">CICC 11023</strain>
    </source>
</reference>
<evidence type="ECO:0000313" key="3">
    <source>
        <dbReference type="Proteomes" id="UP000323876"/>
    </source>
</evidence>
<comment type="caution">
    <text evidence="2">The sequence shown here is derived from an EMBL/GenBank/DDBJ whole genome shotgun (WGS) entry which is preliminary data.</text>
</comment>
<name>A0A5N0EKN8_9NOCA</name>
<dbReference type="RefSeq" id="WP_150401835.1">
    <property type="nucleotide sequence ID" value="NZ_VXLC01000003.1"/>
</dbReference>
<dbReference type="Proteomes" id="UP000323876">
    <property type="component" value="Unassembled WGS sequence"/>
</dbReference>
<dbReference type="EMBL" id="VXLC01000003">
    <property type="protein sequence ID" value="KAA8889563.1"/>
    <property type="molecule type" value="Genomic_DNA"/>
</dbReference>
<evidence type="ECO:0000313" key="2">
    <source>
        <dbReference type="EMBL" id="KAA8889563.1"/>
    </source>
</evidence>